<keyword evidence="1" id="KW-0472">Membrane</keyword>
<organism evidence="2 3">
    <name type="scientific">Caulobacter segnis</name>
    <dbReference type="NCBI Taxonomy" id="88688"/>
    <lineage>
        <taxon>Bacteria</taxon>
        <taxon>Pseudomonadati</taxon>
        <taxon>Pseudomonadota</taxon>
        <taxon>Alphaproteobacteria</taxon>
        <taxon>Caulobacterales</taxon>
        <taxon>Caulobacteraceae</taxon>
        <taxon>Caulobacter</taxon>
    </lineage>
</organism>
<sequence>MAGLKVAISPFERRGFTRRAASLSLAPRSRLETPDEEPDMDFMKMLRSLEELLYEVMTWLVFYPRTFLLTLFQPLRTLEYSRAQFHRPEEEQFDQTLAPPLFLLLSLLLSHAIELGLHFDPFAASHGSLVRLSQQNLIIFRALVFAVFPLMFALRHLKVSGLKLSRSTLRGPFFVECYPAAVFAFLVGAGMTVANALPRARVEGLLLAGGATVWYLAVQAVWISQFDKRRWRGLVVALWQWLKAMAIILAMALVYAFGGLARA</sequence>
<gene>
    <name evidence="2" type="ORF">B7G68_00905</name>
</gene>
<evidence type="ECO:0008006" key="4">
    <source>
        <dbReference type="Google" id="ProtNLM"/>
    </source>
</evidence>
<keyword evidence="3" id="KW-1185">Reference proteome</keyword>
<accession>A0ABN5INI5</accession>
<protein>
    <recommendedName>
        <fullName evidence="4">Permease</fullName>
    </recommendedName>
</protein>
<name>A0ABN5INI5_9CAUL</name>
<dbReference type="Proteomes" id="UP000240527">
    <property type="component" value="Chromosome"/>
</dbReference>
<reference evidence="2 3" key="1">
    <citation type="journal article" date="2015" name="Biotechnol. Bioeng.">
        <title>Genome sequence and phenotypic characterization of Caulobacter segnis.</title>
        <authorList>
            <person name="Patel S."/>
            <person name="Fletcher B."/>
            <person name="Scott D.C."/>
            <person name="Ely B."/>
        </authorList>
    </citation>
    <scope>NUCLEOTIDE SEQUENCE [LARGE SCALE GENOMIC DNA]</scope>
    <source>
        <strain evidence="2 3">TK0059</strain>
    </source>
</reference>
<feature type="transmembrane region" description="Helical" evidence="1">
    <location>
        <begin position="177"/>
        <end position="197"/>
    </location>
</feature>
<evidence type="ECO:0000313" key="2">
    <source>
        <dbReference type="EMBL" id="AVQ00544.1"/>
    </source>
</evidence>
<evidence type="ECO:0000256" key="1">
    <source>
        <dbReference type="SAM" id="Phobius"/>
    </source>
</evidence>
<feature type="transmembrane region" description="Helical" evidence="1">
    <location>
        <begin position="138"/>
        <end position="157"/>
    </location>
</feature>
<feature type="transmembrane region" description="Helical" evidence="1">
    <location>
        <begin position="204"/>
        <end position="224"/>
    </location>
</feature>
<keyword evidence="1" id="KW-0812">Transmembrane</keyword>
<feature type="transmembrane region" description="Helical" evidence="1">
    <location>
        <begin position="244"/>
        <end position="261"/>
    </location>
</feature>
<proteinExistence type="predicted"/>
<dbReference type="EMBL" id="CP027850">
    <property type="protein sequence ID" value="AVQ00544.1"/>
    <property type="molecule type" value="Genomic_DNA"/>
</dbReference>
<evidence type="ECO:0000313" key="3">
    <source>
        <dbReference type="Proteomes" id="UP000240527"/>
    </source>
</evidence>
<keyword evidence="1" id="KW-1133">Transmembrane helix</keyword>